<keyword evidence="2" id="KW-1185">Reference proteome</keyword>
<dbReference type="STRING" id="310782.SAMN05216499_11951"/>
<dbReference type="AlphaFoldDB" id="A0A1M7NMN8"/>
<dbReference type="Gene3D" id="1.25.40.10">
    <property type="entry name" value="Tetratricopeptide repeat domain"/>
    <property type="match status" value="1"/>
</dbReference>
<gene>
    <name evidence="1" type="ORF">SAMN05216499_11951</name>
</gene>
<dbReference type="SUPFAM" id="SSF48452">
    <property type="entry name" value="TPR-like"/>
    <property type="match status" value="1"/>
</dbReference>
<reference evidence="1 2" key="1">
    <citation type="submission" date="2016-11" db="EMBL/GenBank/DDBJ databases">
        <authorList>
            <person name="Jaros S."/>
            <person name="Januszkiewicz K."/>
            <person name="Wedrychowicz H."/>
        </authorList>
    </citation>
    <scope>NUCLEOTIDE SEQUENCE [LARGE SCALE GENOMIC DNA]</scope>
    <source>
        <strain evidence="1 2">CGMCC 4.2025</strain>
    </source>
</reference>
<name>A0A1M7NMN8_9ACTN</name>
<evidence type="ECO:0000313" key="1">
    <source>
        <dbReference type="EMBL" id="SHN05039.1"/>
    </source>
</evidence>
<organism evidence="1 2">
    <name type="scientific">Actinacidiphila paucisporea</name>
    <dbReference type="NCBI Taxonomy" id="310782"/>
    <lineage>
        <taxon>Bacteria</taxon>
        <taxon>Bacillati</taxon>
        <taxon>Actinomycetota</taxon>
        <taxon>Actinomycetes</taxon>
        <taxon>Kitasatosporales</taxon>
        <taxon>Streptomycetaceae</taxon>
        <taxon>Actinacidiphila</taxon>
    </lineage>
</organism>
<evidence type="ECO:0000313" key="2">
    <source>
        <dbReference type="Proteomes" id="UP000184111"/>
    </source>
</evidence>
<proteinExistence type="predicted"/>
<protein>
    <submittedName>
        <fullName evidence="1">Uncharacterized protein</fullName>
    </submittedName>
</protein>
<accession>A0A1M7NMN8</accession>
<dbReference type="EMBL" id="FRBI01000019">
    <property type="protein sequence ID" value="SHN05039.1"/>
    <property type="molecule type" value="Genomic_DNA"/>
</dbReference>
<sequence length="120" mass="13482">MVDDLNLGQYQADHGDPNRAVTVLTAEWTRRHSILVADALGWALHRAGRDPEALPMARQADRLGWRDALQHYHRAVIEQSLGDDRSALADLTRALTDNPRFSPLLAPDARTRLARLQGQR</sequence>
<dbReference type="Proteomes" id="UP000184111">
    <property type="component" value="Unassembled WGS sequence"/>
</dbReference>
<dbReference type="InterPro" id="IPR011990">
    <property type="entry name" value="TPR-like_helical_dom_sf"/>
</dbReference>